<organism evidence="1 2">
    <name type="scientific">Clostridium tetani</name>
    <dbReference type="NCBI Taxonomy" id="1513"/>
    <lineage>
        <taxon>Bacteria</taxon>
        <taxon>Bacillati</taxon>
        <taxon>Bacillota</taxon>
        <taxon>Clostridia</taxon>
        <taxon>Eubacteriales</taxon>
        <taxon>Clostridiaceae</taxon>
        <taxon>Clostridium</taxon>
    </lineage>
</organism>
<protein>
    <submittedName>
        <fullName evidence="1">Uncharacterized protein</fullName>
    </submittedName>
</protein>
<name>A0A4Q0VF34_CLOTA</name>
<comment type="caution">
    <text evidence="1">The sequence shown here is derived from an EMBL/GenBank/DDBJ whole genome shotgun (WGS) entry which is preliminary data.</text>
</comment>
<dbReference type="AlphaFoldDB" id="A0A4Q0VF34"/>
<evidence type="ECO:0000313" key="1">
    <source>
        <dbReference type="EMBL" id="RXI49999.1"/>
    </source>
</evidence>
<dbReference type="Proteomes" id="UP000290921">
    <property type="component" value="Unassembled WGS sequence"/>
</dbReference>
<accession>A0A4Q0VF34</accession>
<reference evidence="1 2" key="1">
    <citation type="submission" date="2018-06" db="EMBL/GenBank/DDBJ databases">
        <title>Genome conservation of Clostridium tetani.</title>
        <authorList>
            <person name="Bruggemann H."/>
            <person name="Popoff M.R."/>
        </authorList>
    </citation>
    <scope>NUCLEOTIDE SEQUENCE [LARGE SCALE GENOMIC DNA]</scope>
    <source>
        <strain evidence="1 2">2017.061</strain>
    </source>
</reference>
<proteinExistence type="predicted"/>
<evidence type="ECO:0000313" key="2">
    <source>
        <dbReference type="Proteomes" id="UP000290921"/>
    </source>
</evidence>
<sequence length="271" mass="32086">MLENEPVIFQYDNLKSLTEEITEDFIKNKNCLGYDFKNNRVHVHYEGDNVFRFGNTLGKKIFRKEFQICTLKDLAKRNNYKEFINLLSSKEKHRAIQLLLAELGIKLGYSIKFGRNDHSAILKNSPHISCVGNFLTMKNIYLDKILIKNIKDSIDLIDVVWCEPPSNKPIVAFEVELGRNYRNVFTRFSSFFSTKYNPLLIVVGNDYENYRYRLNDPPWPEQFKYATLGYMTLNKLAYILQHIKCYDNIFTKETLYKFIFNESSISYFNKY</sequence>
<gene>
    <name evidence="1" type="ORF">DP130_03205</name>
</gene>
<dbReference type="EMBL" id="QMAP01000002">
    <property type="protein sequence ID" value="RXI49999.1"/>
    <property type="molecule type" value="Genomic_DNA"/>
</dbReference>